<dbReference type="PANTHER" id="PTHR30026:SF20">
    <property type="entry name" value="OUTER MEMBRANE PROTEIN TOLC"/>
    <property type="match status" value="1"/>
</dbReference>
<keyword evidence="3" id="KW-0813">Transport</keyword>
<evidence type="ECO:0000256" key="2">
    <source>
        <dbReference type="ARBA" id="ARBA00007613"/>
    </source>
</evidence>
<keyword evidence="6" id="KW-0472">Membrane</keyword>
<proteinExistence type="inferred from homology"/>
<evidence type="ECO:0000256" key="1">
    <source>
        <dbReference type="ARBA" id="ARBA00004442"/>
    </source>
</evidence>
<dbReference type="Pfam" id="PF02321">
    <property type="entry name" value="OEP"/>
    <property type="match status" value="1"/>
</dbReference>
<evidence type="ECO:0000313" key="9">
    <source>
        <dbReference type="EMBL" id="TSJ40742.1"/>
    </source>
</evidence>
<dbReference type="GO" id="GO:1990281">
    <property type="term" value="C:efflux pump complex"/>
    <property type="evidence" value="ECO:0007669"/>
    <property type="project" value="TreeGrafter"/>
</dbReference>
<keyword evidence="8" id="KW-0732">Signal</keyword>
<dbReference type="OrthoDB" id="793488at2"/>
<dbReference type="InterPro" id="IPR003423">
    <property type="entry name" value="OMP_efflux"/>
</dbReference>
<dbReference type="GO" id="GO:0015288">
    <property type="term" value="F:porin activity"/>
    <property type="evidence" value="ECO:0007669"/>
    <property type="project" value="TreeGrafter"/>
</dbReference>
<accession>A0A556MLL5</accession>
<evidence type="ECO:0000256" key="5">
    <source>
        <dbReference type="ARBA" id="ARBA00022692"/>
    </source>
</evidence>
<evidence type="ECO:0000256" key="3">
    <source>
        <dbReference type="ARBA" id="ARBA00022448"/>
    </source>
</evidence>
<protein>
    <submittedName>
        <fullName evidence="9">TolC family protein</fullName>
    </submittedName>
</protein>
<evidence type="ECO:0000256" key="7">
    <source>
        <dbReference type="ARBA" id="ARBA00023237"/>
    </source>
</evidence>
<evidence type="ECO:0000256" key="6">
    <source>
        <dbReference type="ARBA" id="ARBA00023136"/>
    </source>
</evidence>
<keyword evidence="5" id="KW-0812">Transmembrane</keyword>
<organism evidence="9 10">
    <name type="scientific">Mucilaginibacter corticis</name>
    <dbReference type="NCBI Taxonomy" id="2597670"/>
    <lineage>
        <taxon>Bacteria</taxon>
        <taxon>Pseudomonadati</taxon>
        <taxon>Bacteroidota</taxon>
        <taxon>Sphingobacteriia</taxon>
        <taxon>Sphingobacteriales</taxon>
        <taxon>Sphingobacteriaceae</taxon>
        <taxon>Mucilaginibacter</taxon>
    </lineage>
</organism>
<dbReference type="GO" id="GO:0015562">
    <property type="term" value="F:efflux transmembrane transporter activity"/>
    <property type="evidence" value="ECO:0007669"/>
    <property type="project" value="InterPro"/>
</dbReference>
<comment type="subcellular location">
    <subcellularLocation>
        <location evidence="1">Cell outer membrane</location>
    </subcellularLocation>
</comment>
<dbReference type="PANTHER" id="PTHR30026">
    <property type="entry name" value="OUTER MEMBRANE PROTEIN TOLC"/>
    <property type="match status" value="1"/>
</dbReference>
<evidence type="ECO:0000256" key="4">
    <source>
        <dbReference type="ARBA" id="ARBA00022452"/>
    </source>
</evidence>
<dbReference type="Gene3D" id="1.20.1600.10">
    <property type="entry name" value="Outer membrane efflux proteins (OEP)"/>
    <property type="match status" value="1"/>
</dbReference>
<dbReference type="SUPFAM" id="SSF56954">
    <property type="entry name" value="Outer membrane efflux proteins (OEP)"/>
    <property type="match status" value="1"/>
</dbReference>
<gene>
    <name evidence="9" type="ORF">FO440_13435</name>
</gene>
<comment type="caution">
    <text evidence="9">The sequence shown here is derived from an EMBL/GenBank/DDBJ whole genome shotgun (WGS) entry which is preliminary data.</text>
</comment>
<evidence type="ECO:0000313" key="10">
    <source>
        <dbReference type="Proteomes" id="UP000318733"/>
    </source>
</evidence>
<dbReference type="InterPro" id="IPR051906">
    <property type="entry name" value="TolC-like"/>
</dbReference>
<sequence>MKKLYPVLFLLVTLLSFKASAQETVMSEINYTFLEKCIQSAKDHYIRRKIFGLRAQDAHLNISTSTISYLDIFTASYFYRPNDKPVIAGDGLTTANPYSVNGFQFGGTINIGQYLQKPFLVKKAKYEYQIAELEAQEYDKTLATEVKTNYYNYIQQLSQLKLTNQSVQDTKSIAETTRNKFQKGEATLDVYNQSRAAEAAAESTKIQAEIAYLKAKDALEDIIGVKLTEIK</sequence>
<comment type="similarity">
    <text evidence="2">Belongs to the outer membrane factor (OMF) (TC 1.B.17) family.</text>
</comment>
<keyword evidence="4" id="KW-1134">Transmembrane beta strand</keyword>
<evidence type="ECO:0000256" key="8">
    <source>
        <dbReference type="SAM" id="SignalP"/>
    </source>
</evidence>
<dbReference type="GO" id="GO:0009279">
    <property type="term" value="C:cell outer membrane"/>
    <property type="evidence" value="ECO:0007669"/>
    <property type="project" value="UniProtKB-SubCell"/>
</dbReference>
<dbReference type="EMBL" id="VLPK01000002">
    <property type="protein sequence ID" value="TSJ40742.1"/>
    <property type="molecule type" value="Genomic_DNA"/>
</dbReference>
<dbReference type="AlphaFoldDB" id="A0A556MLL5"/>
<feature type="signal peptide" evidence="8">
    <location>
        <begin position="1"/>
        <end position="21"/>
    </location>
</feature>
<keyword evidence="7" id="KW-0998">Cell outer membrane</keyword>
<dbReference type="Proteomes" id="UP000318733">
    <property type="component" value="Unassembled WGS sequence"/>
</dbReference>
<feature type="chain" id="PRO_5021745782" evidence="8">
    <location>
        <begin position="22"/>
        <end position="231"/>
    </location>
</feature>
<keyword evidence="10" id="KW-1185">Reference proteome</keyword>
<name>A0A556MLL5_9SPHI</name>
<dbReference type="RefSeq" id="WP_144248780.1">
    <property type="nucleotide sequence ID" value="NZ_VLPK01000002.1"/>
</dbReference>
<reference evidence="9 10" key="1">
    <citation type="submission" date="2019-07" db="EMBL/GenBank/DDBJ databases">
        <authorList>
            <person name="Huq M.A."/>
        </authorList>
    </citation>
    <scope>NUCLEOTIDE SEQUENCE [LARGE SCALE GENOMIC DNA]</scope>
    <source>
        <strain evidence="9 10">MAH-19</strain>
    </source>
</reference>